<evidence type="ECO:0000256" key="1">
    <source>
        <dbReference type="ARBA" id="ARBA00001805"/>
    </source>
</evidence>
<organism evidence="4 5">
    <name type="scientific">Gymnopus androsaceus JB14</name>
    <dbReference type="NCBI Taxonomy" id="1447944"/>
    <lineage>
        <taxon>Eukaryota</taxon>
        <taxon>Fungi</taxon>
        <taxon>Dikarya</taxon>
        <taxon>Basidiomycota</taxon>
        <taxon>Agaricomycotina</taxon>
        <taxon>Agaricomycetes</taxon>
        <taxon>Agaricomycetidae</taxon>
        <taxon>Agaricales</taxon>
        <taxon>Marasmiineae</taxon>
        <taxon>Omphalotaceae</taxon>
        <taxon>Gymnopus</taxon>
    </lineage>
</organism>
<dbReference type="PANTHER" id="PTHR31480">
    <property type="entry name" value="BIFUNCTIONAL LYCOPENE CYCLASE/PHYTOENE SYNTHASE"/>
    <property type="match status" value="1"/>
</dbReference>
<evidence type="ECO:0000256" key="2">
    <source>
        <dbReference type="ARBA" id="ARBA00012396"/>
    </source>
</evidence>
<dbReference type="Proteomes" id="UP000799118">
    <property type="component" value="Unassembled WGS sequence"/>
</dbReference>
<dbReference type="EC" id="2.5.1.32" evidence="2"/>
<dbReference type="AlphaFoldDB" id="A0A6A4HBA7"/>
<dbReference type="EMBL" id="ML769538">
    <property type="protein sequence ID" value="KAE9395086.1"/>
    <property type="molecule type" value="Genomic_DNA"/>
</dbReference>
<accession>A0A6A4HBA7</accession>
<dbReference type="OrthoDB" id="270318at2759"/>
<dbReference type="GO" id="GO:0016117">
    <property type="term" value="P:carotenoid biosynthetic process"/>
    <property type="evidence" value="ECO:0007669"/>
    <property type="project" value="UniProtKB-KW"/>
</dbReference>
<keyword evidence="3" id="KW-0125">Carotenoid biosynthesis</keyword>
<dbReference type="InterPro" id="IPR008949">
    <property type="entry name" value="Isoprenoid_synthase_dom_sf"/>
</dbReference>
<protein>
    <recommendedName>
        <fullName evidence="2">15-cis-phytoene synthase</fullName>
        <ecNumber evidence="2">2.5.1.32</ecNumber>
    </recommendedName>
</protein>
<sequence length="309" mass="34602">MHSAKIQCLKLRATSRSPFSRCQSTSATDPAEYCSKLVQKHNYEAYLIGQFWPKELRGGYFALQAFSTELAMIQDSVSNSTIGTMRMQFWRDAMKAIADGNPPRHPIAQALHQTSVKANLPPYHFKRIIDAREAELQVPVHLTVDSLTAHSESTSSTVLYLLLSLLALPSSGLSHAASHLGAAQTFTTLLRALPFHAKSGRMVIPAEITAKHRVVQEEVFRRGPAAQGIDDAVFEFATLANDHLVTAQSMFRQEGALQEAMPVFLAGVPVSSILKRLEKVNFDVFEPSLQTREWKLPWRIWKSYYGRMF</sequence>
<dbReference type="InterPro" id="IPR002060">
    <property type="entry name" value="Squ/phyt_synthse"/>
</dbReference>
<proteinExistence type="predicted"/>
<dbReference type="SUPFAM" id="SSF48576">
    <property type="entry name" value="Terpenoid synthases"/>
    <property type="match status" value="1"/>
</dbReference>
<comment type="catalytic activity">
    <reaction evidence="1">
        <text>2 (2E,6E,10E)-geranylgeranyl diphosphate = 15-cis-phytoene + 2 diphosphate</text>
        <dbReference type="Rhea" id="RHEA:34475"/>
        <dbReference type="ChEBI" id="CHEBI:27787"/>
        <dbReference type="ChEBI" id="CHEBI:33019"/>
        <dbReference type="ChEBI" id="CHEBI:58756"/>
        <dbReference type="EC" id="2.5.1.32"/>
    </reaction>
</comment>
<keyword evidence="5" id="KW-1185">Reference proteome</keyword>
<evidence type="ECO:0000313" key="4">
    <source>
        <dbReference type="EMBL" id="KAE9395086.1"/>
    </source>
</evidence>
<dbReference type="Pfam" id="PF00494">
    <property type="entry name" value="SQS_PSY"/>
    <property type="match status" value="1"/>
</dbReference>
<evidence type="ECO:0000313" key="5">
    <source>
        <dbReference type="Proteomes" id="UP000799118"/>
    </source>
</evidence>
<evidence type="ECO:0000256" key="3">
    <source>
        <dbReference type="ARBA" id="ARBA00022746"/>
    </source>
</evidence>
<reference evidence="4" key="1">
    <citation type="journal article" date="2019" name="Environ. Microbiol.">
        <title>Fungal ecological strategies reflected in gene transcription - a case study of two litter decomposers.</title>
        <authorList>
            <person name="Barbi F."/>
            <person name="Kohler A."/>
            <person name="Barry K."/>
            <person name="Baskaran P."/>
            <person name="Daum C."/>
            <person name="Fauchery L."/>
            <person name="Ihrmark K."/>
            <person name="Kuo A."/>
            <person name="LaButti K."/>
            <person name="Lipzen A."/>
            <person name="Morin E."/>
            <person name="Grigoriev I.V."/>
            <person name="Henrissat B."/>
            <person name="Lindahl B."/>
            <person name="Martin F."/>
        </authorList>
    </citation>
    <scope>NUCLEOTIDE SEQUENCE</scope>
    <source>
        <strain evidence="4">JB14</strain>
    </source>
</reference>
<dbReference type="Gene3D" id="1.10.600.10">
    <property type="entry name" value="Farnesyl Diphosphate Synthase"/>
    <property type="match status" value="1"/>
</dbReference>
<gene>
    <name evidence="4" type="ORF">BT96DRAFT_966806</name>
</gene>
<name>A0A6A4HBA7_9AGAR</name>